<comment type="similarity">
    <text evidence="1">Belongs to the glycosyltransferase 2 family.</text>
</comment>
<keyword evidence="5" id="KW-1185">Reference proteome</keyword>
<feature type="domain" description="Glycosyltransferase 2-like" evidence="3">
    <location>
        <begin position="2"/>
        <end position="81"/>
    </location>
</feature>
<feature type="compositionally biased region" description="Low complexity" evidence="2">
    <location>
        <begin position="166"/>
        <end position="182"/>
    </location>
</feature>
<dbReference type="InterPro" id="IPR001173">
    <property type="entry name" value="Glyco_trans_2-like"/>
</dbReference>
<feature type="compositionally biased region" description="Low complexity" evidence="2">
    <location>
        <begin position="196"/>
        <end position="207"/>
    </location>
</feature>
<gene>
    <name evidence="4" type="ORF">GCM10025868_20090</name>
</gene>
<dbReference type="InterPro" id="IPR029044">
    <property type="entry name" value="Nucleotide-diphossugar_trans"/>
</dbReference>
<proteinExistence type="inferred from homology"/>
<dbReference type="CDD" id="cd04179">
    <property type="entry name" value="DPM_DPG-synthase_like"/>
    <property type="match status" value="1"/>
</dbReference>
<organism evidence="4 5">
    <name type="scientific">Angustibacter aerolatus</name>
    <dbReference type="NCBI Taxonomy" id="1162965"/>
    <lineage>
        <taxon>Bacteria</taxon>
        <taxon>Bacillati</taxon>
        <taxon>Actinomycetota</taxon>
        <taxon>Actinomycetes</taxon>
        <taxon>Kineosporiales</taxon>
        <taxon>Kineosporiaceae</taxon>
    </lineage>
</organism>
<feature type="compositionally biased region" description="Basic residues" evidence="2">
    <location>
        <begin position="121"/>
        <end position="130"/>
    </location>
</feature>
<reference evidence="5" key="1">
    <citation type="journal article" date="2019" name="Int. J. Syst. Evol. Microbiol.">
        <title>The Global Catalogue of Microorganisms (GCM) 10K type strain sequencing project: providing services to taxonomists for standard genome sequencing and annotation.</title>
        <authorList>
            <consortium name="The Broad Institute Genomics Platform"/>
            <consortium name="The Broad Institute Genome Sequencing Center for Infectious Disease"/>
            <person name="Wu L."/>
            <person name="Ma J."/>
        </authorList>
    </citation>
    <scope>NUCLEOTIDE SEQUENCE [LARGE SCALE GENOMIC DNA]</scope>
    <source>
        <strain evidence="5">NBRC 108730</strain>
    </source>
</reference>
<name>A0ABQ6JG44_9ACTN</name>
<dbReference type="InterPro" id="IPR050256">
    <property type="entry name" value="Glycosyltransferase_2"/>
</dbReference>
<evidence type="ECO:0000256" key="1">
    <source>
        <dbReference type="ARBA" id="ARBA00006739"/>
    </source>
</evidence>
<feature type="compositionally biased region" description="Low complexity" evidence="2">
    <location>
        <begin position="111"/>
        <end position="120"/>
    </location>
</feature>
<dbReference type="Proteomes" id="UP001157017">
    <property type="component" value="Unassembled WGS sequence"/>
</dbReference>
<evidence type="ECO:0000256" key="2">
    <source>
        <dbReference type="SAM" id="MobiDB-lite"/>
    </source>
</evidence>
<dbReference type="PANTHER" id="PTHR48090">
    <property type="entry name" value="UNDECAPRENYL-PHOSPHATE 4-DEOXY-4-FORMAMIDO-L-ARABINOSE TRANSFERASE-RELATED"/>
    <property type="match status" value="1"/>
</dbReference>
<dbReference type="PANTHER" id="PTHR48090:SF7">
    <property type="entry name" value="RFBJ PROTEIN"/>
    <property type="match status" value="1"/>
</dbReference>
<comment type="caution">
    <text evidence="4">The sequence shown here is derived from an EMBL/GenBank/DDBJ whole genome shotgun (WGS) entry which is preliminary data.</text>
</comment>
<dbReference type="Gene3D" id="3.90.550.10">
    <property type="entry name" value="Spore Coat Polysaccharide Biosynthesis Protein SpsA, Chain A"/>
    <property type="match status" value="1"/>
</dbReference>
<dbReference type="SUPFAM" id="SSF53448">
    <property type="entry name" value="Nucleotide-diphospho-sugar transferases"/>
    <property type="match status" value="1"/>
</dbReference>
<dbReference type="Pfam" id="PF00535">
    <property type="entry name" value="Glycos_transf_2"/>
    <property type="match status" value="1"/>
</dbReference>
<accession>A0ABQ6JG44</accession>
<evidence type="ECO:0000313" key="5">
    <source>
        <dbReference type="Proteomes" id="UP001157017"/>
    </source>
</evidence>
<feature type="region of interest" description="Disordered" evidence="2">
    <location>
        <begin position="111"/>
        <end position="207"/>
    </location>
</feature>
<protein>
    <recommendedName>
        <fullName evidence="3">Glycosyltransferase 2-like domain-containing protein</fullName>
    </recommendedName>
</protein>
<sequence>MQDPRLHVHQHPHNMGKGAAVLTGISVATGTHLLPFDADMEYSAHDVKRLLEPVIDGRSEVVYGTRLFGYNTVYRSFRYKLGNQAMTFAANLLYDAAISDLHTCLKPGAAEDAAADAPGRARVRARHRDHRERAALRRAPLRGAGVVPRPLARRGQEDQLARRRPLPAGARPGAGRTRPAPRGTGGRPQAWPPAPRGCRACGRAAPAEVSCRRCGSRAR</sequence>
<evidence type="ECO:0000313" key="4">
    <source>
        <dbReference type="EMBL" id="GMA86759.1"/>
    </source>
</evidence>
<dbReference type="EMBL" id="BSUZ01000001">
    <property type="protein sequence ID" value="GMA86759.1"/>
    <property type="molecule type" value="Genomic_DNA"/>
</dbReference>
<evidence type="ECO:0000259" key="3">
    <source>
        <dbReference type="Pfam" id="PF00535"/>
    </source>
</evidence>